<gene>
    <name evidence="1" type="ORF">AVEN_236035_1</name>
</gene>
<keyword evidence="2" id="KW-1185">Reference proteome</keyword>
<proteinExistence type="predicted"/>
<dbReference type="AlphaFoldDB" id="A0A4Y2LBN2"/>
<name>A0A4Y2LBN2_ARAVE</name>
<evidence type="ECO:0000313" key="2">
    <source>
        <dbReference type="Proteomes" id="UP000499080"/>
    </source>
</evidence>
<reference evidence="1 2" key="1">
    <citation type="journal article" date="2019" name="Sci. Rep.">
        <title>Orb-weaving spider Araneus ventricosus genome elucidates the spidroin gene catalogue.</title>
        <authorList>
            <person name="Kono N."/>
            <person name="Nakamura H."/>
            <person name="Ohtoshi R."/>
            <person name="Moran D.A.P."/>
            <person name="Shinohara A."/>
            <person name="Yoshida Y."/>
            <person name="Fujiwara M."/>
            <person name="Mori M."/>
            <person name="Tomita M."/>
            <person name="Arakawa K."/>
        </authorList>
    </citation>
    <scope>NUCLEOTIDE SEQUENCE [LARGE SCALE GENOMIC DNA]</scope>
</reference>
<comment type="caution">
    <text evidence="1">The sequence shown here is derived from an EMBL/GenBank/DDBJ whole genome shotgun (WGS) entry which is preliminary data.</text>
</comment>
<accession>A0A4Y2LBN2</accession>
<protein>
    <submittedName>
        <fullName evidence="1">Uncharacterized protein</fullName>
    </submittedName>
</protein>
<dbReference type="Proteomes" id="UP000499080">
    <property type="component" value="Unassembled WGS sequence"/>
</dbReference>
<sequence length="115" mass="13919">MVARLHRQAYSEADGCLKTLFDDLPFPEMEKIVWARALSQGHHHHIFMRFRSFSLPRHRKWKRVPGQRTYHLSYTKLLKNKARRYKFIQIFLSTSKRLKADKKSHSGSFMRWKCE</sequence>
<dbReference type="EMBL" id="BGPR01005622">
    <property type="protein sequence ID" value="GBN11884.1"/>
    <property type="molecule type" value="Genomic_DNA"/>
</dbReference>
<evidence type="ECO:0000313" key="1">
    <source>
        <dbReference type="EMBL" id="GBN11884.1"/>
    </source>
</evidence>
<organism evidence="1 2">
    <name type="scientific">Araneus ventricosus</name>
    <name type="common">Orbweaver spider</name>
    <name type="synonym">Epeira ventricosa</name>
    <dbReference type="NCBI Taxonomy" id="182803"/>
    <lineage>
        <taxon>Eukaryota</taxon>
        <taxon>Metazoa</taxon>
        <taxon>Ecdysozoa</taxon>
        <taxon>Arthropoda</taxon>
        <taxon>Chelicerata</taxon>
        <taxon>Arachnida</taxon>
        <taxon>Araneae</taxon>
        <taxon>Araneomorphae</taxon>
        <taxon>Entelegynae</taxon>
        <taxon>Araneoidea</taxon>
        <taxon>Araneidae</taxon>
        <taxon>Araneus</taxon>
    </lineage>
</organism>